<dbReference type="Proteomes" id="UP000325030">
    <property type="component" value="Chromosome"/>
</dbReference>
<feature type="transmembrane region" description="Helical" evidence="1">
    <location>
        <begin position="90"/>
        <end position="108"/>
    </location>
</feature>
<accession>A0A510DSJ2</accession>
<dbReference type="AlphaFoldDB" id="A0A510DSJ2"/>
<dbReference type="RefSeq" id="WP_054846500.1">
    <property type="nucleotide sequence ID" value="NZ_AP018929.1"/>
</dbReference>
<dbReference type="Proteomes" id="UP000322983">
    <property type="component" value="Chromosome"/>
</dbReference>
<reference evidence="5" key="1">
    <citation type="submission" date="2018-09" db="EMBL/GenBank/DDBJ databases">
        <title>Complete Genome Sequencing of Sulfolobus sp. JCM 16834.</title>
        <authorList>
            <person name="Kato S."/>
            <person name="Itoh T."/>
            <person name="Ohkuma M."/>
        </authorList>
    </citation>
    <scope>NUCLEOTIDE SEQUENCE [LARGE SCALE GENOMIC DNA]</scope>
    <source>
        <strain evidence="5">IC-007</strain>
    </source>
</reference>
<evidence type="ECO:0000313" key="5">
    <source>
        <dbReference type="Proteomes" id="UP000325030"/>
    </source>
</evidence>
<sequence>MKKEISEEKDAIKVKWVTPRGVLALVIPITGLITAYVLNDIILLDYVHVMSGLLWTGIDIFMGFVLSYTLKSLDPKAKADVARSLTPTMLFLMPSIATVAVTSGYILASEMGIFSLSSPLIISAVIIIAILMIQGFGIFLPNEVRVVLELNKDEPSYGKIGKLMMINFKLSGVQGILQLLLIFVMAHLAI</sequence>
<reference evidence="2 4" key="2">
    <citation type="journal article" date="2020" name="Int. J. Syst. Evol. Microbiol.">
        <title>Sulfuracidifex tepidarius gen. nov., sp. nov. and transfer of Sulfolobus metallicus Huber and Stetter 1992 to the genus Sulfuracidifex as Sulfuracidifex metallicus comb. nov.</title>
        <authorList>
            <person name="Itoh T."/>
            <person name="Miura T."/>
            <person name="Sakai H.D."/>
            <person name="Kato S."/>
            <person name="Ohkuma M."/>
            <person name="Takashina T."/>
        </authorList>
    </citation>
    <scope>NUCLEOTIDE SEQUENCE [LARGE SCALE GENOMIC DNA]</scope>
    <source>
        <strain evidence="2 4">IC-006</strain>
        <strain evidence="3">IC-007</strain>
    </source>
</reference>
<proteinExistence type="predicted"/>
<dbReference type="KEGG" id="step:IC006_0408"/>
<dbReference type="GeneID" id="41716865"/>
<evidence type="ECO:0008006" key="6">
    <source>
        <dbReference type="Google" id="ProtNLM"/>
    </source>
</evidence>
<evidence type="ECO:0000313" key="3">
    <source>
        <dbReference type="EMBL" id="BBG25874.1"/>
    </source>
</evidence>
<feature type="transmembrane region" description="Helical" evidence="1">
    <location>
        <begin position="50"/>
        <end position="70"/>
    </location>
</feature>
<keyword evidence="1" id="KW-0812">Transmembrane</keyword>
<dbReference type="OrthoDB" id="10480at2157"/>
<dbReference type="EMBL" id="AP018930">
    <property type="protein sequence ID" value="BBG25874.1"/>
    <property type="molecule type" value="Genomic_DNA"/>
</dbReference>
<keyword evidence="1" id="KW-1133">Transmembrane helix</keyword>
<evidence type="ECO:0000256" key="1">
    <source>
        <dbReference type="SAM" id="Phobius"/>
    </source>
</evidence>
<feature type="transmembrane region" description="Helical" evidence="1">
    <location>
        <begin position="168"/>
        <end position="189"/>
    </location>
</feature>
<dbReference type="EMBL" id="AP018929">
    <property type="protein sequence ID" value="BBG23124.1"/>
    <property type="molecule type" value="Genomic_DNA"/>
</dbReference>
<accession>A0A510E067</accession>
<evidence type="ECO:0000313" key="4">
    <source>
        <dbReference type="Proteomes" id="UP000322983"/>
    </source>
</evidence>
<organism evidence="2 4">
    <name type="scientific">Sulfuracidifex tepidarius</name>
    <dbReference type="NCBI Taxonomy" id="1294262"/>
    <lineage>
        <taxon>Archaea</taxon>
        <taxon>Thermoproteota</taxon>
        <taxon>Thermoprotei</taxon>
        <taxon>Sulfolobales</taxon>
        <taxon>Sulfolobaceae</taxon>
        <taxon>Sulfuracidifex</taxon>
    </lineage>
</organism>
<feature type="transmembrane region" description="Helical" evidence="1">
    <location>
        <begin position="120"/>
        <end position="140"/>
    </location>
</feature>
<protein>
    <recommendedName>
        <fullName evidence="6">DUF4149 domain-containing protein</fullName>
    </recommendedName>
</protein>
<dbReference type="STRING" id="1294262.GCA_001316085_02519"/>
<gene>
    <name evidence="2" type="ORF">IC006_0408</name>
    <name evidence="3" type="ORF">IC007_0379</name>
</gene>
<keyword evidence="4" id="KW-1185">Reference proteome</keyword>
<name>A0A510DSJ2_9CREN</name>
<evidence type="ECO:0000313" key="2">
    <source>
        <dbReference type="EMBL" id="BBG23124.1"/>
    </source>
</evidence>
<feature type="transmembrane region" description="Helical" evidence="1">
    <location>
        <begin position="21"/>
        <end position="38"/>
    </location>
</feature>
<keyword evidence="1" id="KW-0472">Membrane</keyword>